<reference evidence="4" key="1">
    <citation type="journal article" date="2020" name="Stud. Mycol.">
        <title>101 Dothideomycetes genomes: a test case for predicting lifestyles and emergence of pathogens.</title>
        <authorList>
            <person name="Haridas S."/>
            <person name="Albert R."/>
            <person name="Binder M."/>
            <person name="Bloem J."/>
            <person name="Labutti K."/>
            <person name="Salamov A."/>
            <person name="Andreopoulos B."/>
            <person name="Baker S."/>
            <person name="Barry K."/>
            <person name="Bills G."/>
            <person name="Bluhm B."/>
            <person name="Cannon C."/>
            <person name="Castanera R."/>
            <person name="Culley D."/>
            <person name="Daum C."/>
            <person name="Ezra D."/>
            <person name="Gonzalez J."/>
            <person name="Henrissat B."/>
            <person name="Kuo A."/>
            <person name="Liang C."/>
            <person name="Lipzen A."/>
            <person name="Lutzoni F."/>
            <person name="Magnuson J."/>
            <person name="Mondo S."/>
            <person name="Nolan M."/>
            <person name="Ohm R."/>
            <person name="Pangilinan J."/>
            <person name="Park H.-J."/>
            <person name="Ramirez L."/>
            <person name="Alfaro M."/>
            <person name="Sun H."/>
            <person name="Tritt A."/>
            <person name="Yoshinaga Y."/>
            <person name="Zwiers L.-H."/>
            <person name="Turgeon B."/>
            <person name="Goodwin S."/>
            <person name="Spatafora J."/>
            <person name="Crous P."/>
            <person name="Grigoriev I."/>
        </authorList>
    </citation>
    <scope>NUCLEOTIDE SEQUENCE</scope>
    <source>
        <strain evidence="4">CBS 207.26</strain>
    </source>
</reference>
<organism evidence="4 5">
    <name type="scientific">Zopfia rhizophila CBS 207.26</name>
    <dbReference type="NCBI Taxonomy" id="1314779"/>
    <lineage>
        <taxon>Eukaryota</taxon>
        <taxon>Fungi</taxon>
        <taxon>Dikarya</taxon>
        <taxon>Ascomycota</taxon>
        <taxon>Pezizomycotina</taxon>
        <taxon>Dothideomycetes</taxon>
        <taxon>Dothideomycetes incertae sedis</taxon>
        <taxon>Zopfiaceae</taxon>
        <taxon>Zopfia</taxon>
    </lineage>
</organism>
<accession>A0A6A6D8G1</accession>
<keyword evidence="3" id="KW-0949">S-adenosyl-L-methionine</keyword>
<name>A0A6A6D8G1_9PEZI</name>
<dbReference type="PANTHER" id="PTHR10259:SF11">
    <property type="entry name" value="THIOPURINE S-METHYLTRANSFERASE"/>
    <property type="match status" value="1"/>
</dbReference>
<dbReference type="Gene3D" id="3.40.50.150">
    <property type="entry name" value="Vaccinia Virus protein VP39"/>
    <property type="match status" value="1"/>
</dbReference>
<dbReference type="PROSITE" id="PS51585">
    <property type="entry name" value="SAM_MT_TPMT"/>
    <property type="match status" value="1"/>
</dbReference>
<evidence type="ECO:0000256" key="3">
    <source>
        <dbReference type="ARBA" id="ARBA00022691"/>
    </source>
</evidence>
<dbReference type="GO" id="GO:0008119">
    <property type="term" value="F:thiopurine S-methyltransferase activity"/>
    <property type="evidence" value="ECO:0007669"/>
    <property type="project" value="TreeGrafter"/>
</dbReference>
<proteinExistence type="predicted"/>
<dbReference type="CDD" id="cd02440">
    <property type="entry name" value="AdoMet_MTases"/>
    <property type="match status" value="1"/>
</dbReference>
<dbReference type="PANTHER" id="PTHR10259">
    <property type="entry name" value="THIOPURINE S-METHYLTRANSFERASE"/>
    <property type="match status" value="1"/>
</dbReference>
<evidence type="ECO:0000256" key="1">
    <source>
        <dbReference type="ARBA" id="ARBA00022603"/>
    </source>
</evidence>
<keyword evidence="1 4" id="KW-0489">Methyltransferase</keyword>
<sequence length="278" mass="31238">MATQNQDRLRDFFTGHDPSTHSSRWDDLWRAANFLPWDRGFANPALIDLLNNPSSHNLSFGSHLKPDGSRKRVLVPGCGTGYDLVLFAAHGYDAYGIEVSENAVQACKKFLSEPGEGKEVEYKARDEKVGKGRAECLLGDFFKDDWVDRVGRLGEGFNIIYDNTFLCALPLSLRSAWALRMSQLLSPTGTLICLEFPTHKPPSSGGPPWAVPSVVYEELFKRPGEEIQYDEEGKVVRGEKEKSEKALVRIAHWKPERTHAVGIVGGEVRDWVSVWRHK</sequence>
<keyword evidence="2 4" id="KW-0808">Transferase</keyword>
<gene>
    <name evidence="4" type="ORF">K469DRAFT_723832</name>
</gene>
<evidence type="ECO:0000313" key="4">
    <source>
        <dbReference type="EMBL" id="KAF2175707.1"/>
    </source>
</evidence>
<evidence type="ECO:0000313" key="5">
    <source>
        <dbReference type="Proteomes" id="UP000800200"/>
    </source>
</evidence>
<keyword evidence="5" id="KW-1185">Reference proteome</keyword>
<dbReference type="AlphaFoldDB" id="A0A6A6D8G1"/>
<dbReference type="OrthoDB" id="276151at2759"/>
<dbReference type="EMBL" id="ML994726">
    <property type="protein sequence ID" value="KAF2175707.1"/>
    <property type="molecule type" value="Genomic_DNA"/>
</dbReference>
<dbReference type="Proteomes" id="UP000800200">
    <property type="component" value="Unassembled WGS sequence"/>
</dbReference>
<dbReference type="SUPFAM" id="SSF53335">
    <property type="entry name" value="S-adenosyl-L-methionine-dependent methyltransferases"/>
    <property type="match status" value="1"/>
</dbReference>
<dbReference type="InterPro" id="IPR008854">
    <property type="entry name" value="TPMT"/>
</dbReference>
<protein>
    <submittedName>
        <fullName evidence="4">S-adenosyl-L-methionine-dependent methyltransferase</fullName>
    </submittedName>
</protein>
<dbReference type="InterPro" id="IPR029063">
    <property type="entry name" value="SAM-dependent_MTases_sf"/>
</dbReference>
<evidence type="ECO:0000256" key="2">
    <source>
        <dbReference type="ARBA" id="ARBA00022679"/>
    </source>
</evidence>
<dbReference type="Pfam" id="PF05724">
    <property type="entry name" value="TPMT"/>
    <property type="match status" value="1"/>
</dbReference>
<dbReference type="GO" id="GO:0032259">
    <property type="term" value="P:methylation"/>
    <property type="evidence" value="ECO:0007669"/>
    <property type="project" value="UniProtKB-KW"/>
</dbReference>